<dbReference type="PANTHER" id="PTHR45458">
    <property type="entry name" value="SHORT-CHAIN DEHYDROGENASE/REDUCTASE SDR"/>
    <property type="match status" value="1"/>
</dbReference>
<evidence type="ECO:0000313" key="2">
    <source>
        <dbReference type="Proteomes" id="UP000095003"/>
    </source>
</evidence>
<protein>
    <submittedName>
        <fullName evidence="1">C-factor</fullName>
    </submittedName>
</protein>
<name>A0A1E3AW23_9FIRM</name>
<dbReference type="InterPro" id="IPR002347">
    <property type="entry name" value="SDR_fam"/>
</dbReference>
<evidence type="ECO:0000313" key="1">
    <source>
        <dbReference type="EMBL" id="ODM12913.1"/>
    </source>
</evidence>
<dbReference type="GeneID" id="93299143"/>
<dbReference type="EMBL" id="MCGI01000001">
    <property type="protein sequence ID" value="ODM12913.1"/>
    <property type="molecule type" value="Genomic_DNA"/>
</dbReference>
<reference evidence="1 2" key="1">
    <citation type="submission" date="2016-07" db="EMBL/GenBank/DDBJ databases">
        <title>Characterization of isolates of Eisenbergiella tayi derived from blood cultures, using whole genome sequencing.</title>
        <authorList>
            <person name="Burdz T."/>
            <person name="Wiebe D."/>
            <person name="Huynh C."/>
            <person name="Bernard K."/>
        </authorList>
    </citation>
    <scope>NUCLEOTIDE SEQUENCE [LARGE SCALE GENOMIC DNA]</scope>
    <source>
        <strain evidence="1 2">NML 120489</strain>
    </source>
</reference>
<dbReference type="SUPFAM" id="SSF51735">
    <property type="entry name" value="NAD(P)-binding Rossmann-fold domains"/>
    <property type="match status" value="1"/>
</dbReference>
<dbReference type="PRINTS" id="PR00081">
    <property type="entry name" value="GDHRDH"/>
</dbReference>
<proteinExistence type="predicted"/>
<sequence>MKRFVLVTGSGKGLGLHVTKKHLEIGDQLYVLEHTITEELTALQHSFPTSLTVKQCDLGKTDEVTAAMQELADRGTSLDIIYNIAGIFFPSDRVPLVQTDIDRCMLLYNVNALGPLRVLKNAVSLLKSGTVVMNVTSESGSVGDCVRTAEYGYSMSKSAFNMASKIFSNQFAEKGVRVFCYHPGWMKTDMGGEGALLSPTSLSPEEAADAIMDITLHPAQIPPEVMYLDYQKNPLNW</sequence>
<dbReference type="Pfam" id="PF00106">
    <property type="entry name" value="adh_short"/>
    <property type="match status" value="1"/>
</dbReference>
<dbReference type="PANTHER" id="PTHR45458:SF1">
    <property type="entry name" value="SHORT CHAIN DEHYDROGENASE"/>
    <property type="match status" value="1"/>
</dbReference>
<dbReference type="Proteomes" id="UP000095003">
    <property type="component" value="Unassembled WGS sequence"/>
</dbReference>
<dbReference type="InterPro" id="IPR036291">
    <property type="entry name" value="NAD(P)-bd_dom_sf"/>
</dbReference>
<organism evidence="1 2">
    <name type="scientific">Eisenbergiella tayi</name>
    <dbReference type="NCBI Taxonomy" id="1432052"/>
    <lineage>
        <taxon>Bacteria</taxon>
        <taxon>Bacillati</taxon>
        <taxon>Bacillota</taxon>
        <taxon>Clostridia</taxon>
        <taxon>Lachnospirales</taxon>
        <taxon>Lachnospiraceae</taxon>
        <taxon>Eisenbergiella</taxon>
    </lineage>
</organism>
<accession>A0A1E3AW23</accession>
<dbReference type="InterPro" id="IPR052184">
    <property type="entry name" value="SDR_enzymes"/>
</dbReference>
<gene>
    <name evidence="1" type="primary">csgA_2</name>
    <name evidence="1" type="ORF">BEH84_00628</name>
</gene>
<dbReference type="AlphaFoldDB" id="A0A1E3AW23"/>
<dbReference type="Gene3D" id="3.40.50.720">
    <property type="entry name" value="NAD(P)-binding Rossmann-like Domain"/>
    <property type="match status" value="1"/>
</dbReference>
<dbReference type="GO" id="GO:0016616">
    <property type="term" value="F:oxidoreductase activity, acting on the CH-OH group of donors, NAD or NADP as acceptor"/>
    <property type="evidence" value="ECO:0007669"/>
    <property type="project" value="TreeGrafter"/>
</dbReference>
<dbReference type="RefSeq" id="WP_069155707.1">
    <property type="nucleotide sequence ID" value="NZ_DBFYTC010000028.1"/>
</dbReference>
<comment type="caution">
    <text evidence="1">The sequence shown here is derived from an EMBL/GenBank/DDBJ whole genome shotgun (WGS) entry which is preliminary data.</text>
</comment>